<reference evidence="6 7" key="1">
    <citation type="submission" date="2019-03" db="EMBL/GenBank/DDBJ databases">
        <title>Genomic Encyclopedia of Type Strains, Phase IV (KMG-IV): sequencing the most valuable type-strain genomes for metagenomic binning, comparative biology and taxonomic classification.</title>
        <authorList>
            <person name="Goeker M."/>
        </authorList>
    </citation>
    <scope>NUCLEOTIDE SEQUENCE [LARGE SCALE GENOMIC DNA]</scope>
    <source>
        <strain evidence="6 7">DSM 25894</strain>
    </source>
</reference>
<organism evidence="6 7">
    <name type="scientific">Melghiribacillus thermohalophilus</name>
    <dbReference type="NCBI Taxonomy" id="1324956"/>
    <lineage>
        <taxon>Bacteria</taxon>
        <taxon>Bacillati</taxon>
        <taxon>Bacillota</taxon>
        <taxon>Bacilli</taxon>
        <taxon>Bacillales</taxon>
        <taxon>Bacillaceae</taxon>
        <taxon>Melghiribacillus</taxon>
    </lineage>
</organism>
<evidence type="ECO:0000313" key="7">
    <source>
        <dbReference type="Proteomes" id="UP000294650"/>
    </source>
</evidence>
<accession>A0A4R3MWW9</accession>
<dbReference type="GO" id="GO:0006355">
    <property type="term" value="P:regulation of DNA-templated transcription"/>
    <property type="evidence" value="ECO:0007669"/>
    <property type="project" value="InterPro"/>
</dbReference>
<dbReference type="SUPFAM" id="SSF51206">
    <property type="entry name" value="cAMP-binding domain-like"/>
    <property type="match status" value="1"/>
</dbReference>
<evidence type="ECO:0000256" key="4">
    <source>
        <dbReference type="ARBA" id="ARBA00023163"/>
    </source>
</evidence>
<evidence type="ECO:0000256" key="2">
    <source>
        <dbReference type="ARBA" id="ARBA00023125"/>
    </source>
</evidence>
<keyword evidence="2" id="KW-0238">DNA-binding</keyword>
<dbReference type="Pfam" id="PF13545">
    <property type="entry name" value="HTH_Crp_2"/>
    <property type="match status" value="1"/>
</dbReference>
<dbReference type="InterPro" id="IPR012318">
    <property type="entry name" value="HTH_CRP"/>
</dbReference>
<dbReference type="Gene3D" id="2.60.120.10">
    <property type="entry name" value="Jelly Rolls"/>
    <property type="match status" value="1"/>
</dbReference>
<evidence type="ECO:0000256" key="1">
    <source>
        <dbReference type="ARBA" id="ARBA00023015"/>
    </source>
</evidence>
<protein>
    <submittedName>
        <fullName evidence="6">Crp-like helix-turn-helix protein</fullName>
    </submittedName>
</protein>
<proteinExistence type="predicted"/>
<sequence>MLGVLSKGDFLDIFNIFTERDSQLFARALTDVEVVSIPLKEVSQTVEQNPELAMTLLKFFSNRLLETVEILEQVAYSKVEERLIFLLRNLSSTTDSRGQWHPIPHYLTHKDLAGMIASTRETVTFLLNKLSQTGQIKQEDQRIWVKLD</sequence>
<evidence type="ECO:0000259" key="5">
    <source>
        <dbReference type="PROSITE" id="PS51063"/>
    </source>
</evidence>
<dbReference type="AlphaFoldDB" id="A0A4R3MWW9"/>
<keyword evidence="1" id="KW-0805">Transcription regulation</keyword>
<gene>
    <name evidence="6" type="ORF">EDD68_11541</name>
</gene>
<comment type="caution">
    <text evidence="6">The sequence shown here is derived from an EMBL/GenBank/DDBJ whole genome shotgun (WGS) entry which is preliminary data.</text>
</comment>
<keyword evidence="4" id="KW-0804">Transcription</keyword>
<evidence type="ECO:0000256" key="3">
    <source>
        <dbReference type="ARBA" id="ARBA00023159"/>
    </source>
</evidence>
<dbReference type="Gene3D" id="1.10.10.10">
    <property type="entry name" value="Winged helix-like DNA-binding domain superfamily/Winged helix DNA-binding domain"/>
    <property type="match status" value="1"/>
</dbReference>
<dbReference type="SUPFAM" id="SSF46785">
    <property type="entry name" value="Winged helix' DNA-binding domain"/>
    <property type="match status" value="1"/>
</dbReference>
<dbReference type="InterPro" id="IPR018490">
    <property type="entry name" value="cNMP-bd_dom_sf"/>
</dbReference>
<dbReference type="Proteomes" id="UP000294650">
    <property type="component" value="Unassembled WGS sequence"/>
</dbReference>
<keyword evidence="7" id="KW-1185">Reference proteome</keyword>
<evidence type="ECO:0000313" key="6">
    <source>
        <dbReference type="EMBL" id="TCT19991.1"/>
    </source>
</evidence>
<dbReference type="InterPro" id="IPR036388">
    <property type="entry name" value="WH-like_DNA-bd_sf"/>
</dbReference>
<name>A0A4R3MWW9_9BACI</name>
<keyword evidence="3" id="KW-0010">Activator</keyword>
<dbReference type="InterPro" id="IPR036390">
    <property type="entry name" value="WH_DNA-bd_sf"/>
</dbReference>
<dbReference type="GO" id="GO:0003677">
    <property type="term" value="F:DNA binding"/>
    <property type="evidence" value="ECO:0007669"/>
    <property type="project" value="UniProtKB-KW"/>
</dbReference>
<dbReference type="EMBL" id="SMAN01000015">
    <property type="protein sequence ID" value="TCT19991.1"/>
    <property type="molecule type" value="Genomic_DNA"/>
</dbReference>
<dbReference type="PROSITE" id="PS51063">
    <property type="entry name" value="HTH_CRP_2"/>
    <property type="match status" value="1"/>
</dbReference>
<dbReference type="InterPro" id="IPR014710">
    <property type="entry name" value="RmlC-like_jellyroll"/>
</dbReference>
<feature type="domain" description="HTH crp-type" evidence="5">
    <location>
        <begin position="77"/>
        <end position="148"/>
    </location>
</feature>